<protein>
    <submittedName>
        <fullName evidence="1">Uncharacterized protein</fullName>
    </submittedName>
</protein>
<dbReference type="AlphaFoldDB" id="A0A0A9HFE3"/>
<organism evidence="1">
    <name type="scientific">Arundo donax</name>
    <name type="common">Giant reed</name>
    <name type="synonym">Donax arundinaceus</name>
    <dbReference type="NCBI Taxonomy" id="35708"/>
    <lineage>
        <taxon>Eukaryota</taxon>
        <taxon>Viridiplantae</taxon>
        <taxon>Streptophyta</taxon>
        <taxon>Embryophyta</taxon>
        <taxon>Tracheophyta</taxon>
        <taxon>Spermatophyta</taxon>
        <taxon>Magnoliopsida</taxon>
        <taxon>Liliopsida</taxon>
        <taxon>Poales</taxon>
        <taxon>Poaceae</taxon>
        <taxon>PACMAD clade</taxon>
        <taxon>Arundinoideae</taxon>
        <taxon>Arundineae</taxon>
        <taxon>Arundo</taxon>
    </lineage>
</organism>
<sequence length="99" mass="10980">MEAVKLLVTRSGREGKLLQWCLPSFGFPLYIANGVETITQLHGWRSIEICITTSRVVQLQAPEQAACGLMIVLITCPSSQQLAHLQRCLLHHLHVSAAF</sequence>
<evidence type="ECO:0000313" key="1">
    <source>
        <dbReference type="EMBL" id="JAE35482.1"/>
    </source>
</evidence>
<name>A0A0A9HFE3_ARUDO</name>
<dbReference type="EMBL" id="GBRH01162414">
    <property type="protein sequence ID" value="JAE35482.1"/>
    <property type="molecule type" value="Transcribed_RNA"/>
</dbReference>
<proteinExistence type="predicted"/>
<reference evidence="1" key="1">
    <citation type="submission" date="2014-09" db="EMBL/GenBank/DDBJ databases">
        <authorList>
            <person name="Magalhaes I.L.F."/>
            <person name="Oliveira U."/>
            <person name="Santos F.R."/>
            <person name="Vidigal T.H.D.A."/>
            <person name="Brescovit A.D."/>
            <person name="Santos A.J."/>
        </authorList>
    </citation>
    <scope>NUCLEOTIDE SEQUENCE</scope>
    <source>
        <tissue evidence="1">Shoot tissue taken approximately 20 cm above the soil surface</tissue>
    </source>
</reference>
<reference evidence="1" key="2">
    <citation type="journal article" date="2015" name="Data Brief">
        <title>Shoot transcriptome of the giant reed, Arundo donax.</title>
        <authorList>
            <person name="Barrero R.A."/>
            <person name="Guerrero F.D."/>
            <person name="Moolhuijzen P."/>
            <person name="Goolsby J.A."/>
            <person name="Tidwell J."/>
            <person name="Bellgard S.E."/>
            <person name="Bellgard M.I."/>
        </authorList>
    </citation>
    <scope>NUCLEOTIDE SEQUENCE</scope>
    <source>
        <tissue evidence="1">Shoot tissue taken approximately 20 cm above the soil surface</tissue>
    </source>
</reference>
<accession>A0A0A9HFE3</accession>